<protein>
    <recommendedName>
        <fullName evidence="1">DUF7869 domain-containing protein</fullName>
    </recommendedName>
</protein>
<gene>
    <name evidence="2" type="ORF">P5673_023179</name>
</gene>
<name>A0AAD9Q6E3_ACRCE</name>
<dbReference type="AlphaFoldDB" id="A0AAD9Q6E3"/>
<dbReference type="PANTHER" id="PTHR33153">
    <property type="entry name" value="MYND-TYPE DOMAIN-CONTAINING PROTEIN"/>
    <property type="match status" value="1"/>
</dbReference>
<reference evidence="2" key="2">
    <citation type="journal article" date="2023" name="Science">
        <title>Genomic signatures of disease resistance in endangered staghorn corals.</title>
        <authorList>
            <person name="Vollmer S.V."/>
            <person name="Selwyn J.D."/>
            <person name="Despard B.A."/>
            <person name="Roesel C.L."/>
        </authorList>
    </citation>
    <scope>NUCLEOTIDE SEQUENCE</scope>
    <source>
        <strain evidence="2">K2</strain>
    </source>
</reference>
<dbReference type="Proteomes" id="UP001249851">
    <property type="component" value="Unassembled WGS sequence"/>
</dbReference>
<sequence length="458" mass="53258">MRKLSFADICHAEVQFSERQQTGKRNLELEFLHNHSQIKDSGEYETEFFVRGKSVCREAWLLAHNMNKETFRRILNKFKDGVLVLERGNKGKGTVMPKTAERISWLQFFVNSIGDHQTNKGCIHLPSCFSRIDIYKKIMEENTALNLLTVFLSHFYNIWENISPMFSYQRQERRAYYLHRYRARKYHERYMTSIADGRDQHTTNVTKLRRISKTMSALSTVGTHLVGCIVHSGQSAHGKEVYGSFDYYQFPHDANLTKTVLLDVPFDNCVRENKNRYMFALLALLVEKKIFEKPYQMAVVYDIQSWVEDYAEELHAHTVPKCFKFKCNDAGKAEMYYRNCSHEEWQGPVIILKSVPTGQPKLVTPSLAKLDVDALRRDIPRYQHNMPKEASDTWEKWLHQLDELTFVPASYCCPIGKLAKSVRTEPAPPASLIAPDLLELRERETQQTQENASHANSD</sequence>
<reference evidence="2" key="1">
    <citation type="journal article" date="2023" name="G3 (Bethesda)">
        <title>Whole genome assembly and annotation of the endangered Caribbean coral Acropora cervicornis.</title>
        <authorList>
            <person name="Selwyn J.D."/>
            <person name="Vollmer S.V."/>
        </authorList>
    </citation>
    <scope>NUCLEOTIDE SEQUENCE</scope>
    <source>
        <strain evidence="2">K2</strain>
    </source>
</reference>
<proteinExistence type="predicted"/>
<dbReference type="InterPro" id="IPR057191">
    <property type="entry name" value="DUF7869"/>
</dbReference>
<dbReference type="Pfam" id="PF25273">
    <property type="entry name" value="DUF7869"/>
    <property type="match status" value="1"/>
</dbReference>
<dbReference type="PANTHER" id="PTHR33153:SF3">
    <property type="entry name" value="TRAFFICKING PROTEIN PARTICLE COMPLEX SUBUNIT 11 DOMAIN-CONTAINING PROTEIN"/>
    <property type="match status" value="1"/>
</dbReference>
<evidence type="ECO:0000313" key="3">
    <source>
        <dbReference type="Proteomes" id="UP001249851"/>
    </source>
</evidence>
<accession>A0AAD9Q6E3</accession>
<dbReference type="EMBL" id="JARQWQ010000064">
    <property type="protein sequence ID" value="KAK2555201.1"/>
    <property type="molecule type" value="Genomic_DNA"/>
</dbReference>
<evidence type="ECO:0000313" key="2">
    <source>
        <dbReference type="EMBL" id="KAK2555201.1"/>
    </source>
</evidence>
<feature type="domain" description="DUF7869" evidence="1">
    <location>
        <begin position="264"/>
        <end position="293"/>
    </location>
</feature>
<organism evidence="2 3">
    <name type="scientific">Acropora cervicornis</name>
    <name type="common">Staghorn coral</name>
    <dbReference type="NCBI Taxonomy" id="6130"/>
    <lineage>
        <taxon>Eukaryota</taxon>
        <taxon>Metazoa</taxon>
        <taxon>Cnidaria</taxon>
        <taxon>Anthozoa</taxon>
        <taxon>Hexacorallia</taxon>
        <taxon>Scleractinia</taxon>
        <taxon>Astrocoeniina</taxon>
        <taxon>Acroporidae</taxon>
        <taxon>Acropora</taxon>
    </lineage>
</organism>
<keyword evidence="3" id="KW-1185">Reference proteome</keyword>
<comment type="caution">
    <text evidence="2">The sequence shown here is derived from an EMBL/GenBank/DDBJ whole genome shotgun (WGS) entry which is preliminary data.</text>
</comment>
<evidence type="ECO:0000259" key="1">
    <source>
        <dbReference type="Pfam" id="PF25273"/>
    </source>
</evidence>